<dbReference type="PANTHER" id="PTHR43085">
    <property type="entry name" value="HEXOKINASE FAMILY MEMBER"/>
    <property type="match status" value="1"/>
</dbReference>
<keyword evidence="2" id="KW-0808">Transferase</keyword>
<dbReference type="InterPro" id="IPR011611">
    <property type="entry name" value="PfkB_dom"/>
</dbReference>
<evidence type="ECO:0000256" key="2">
    <source>
        <dbReference type="ARBA" id="ARBA00022679"/>
    </source>
</evidence>
<proteinExistence type="inferred from homology"/>
<organism evidence="5 6">
    <name type="scientific">Maribellus luteus</name>
    <dbReference type="NCBI Taxonomy" id="2305463"/>
    <lineage>
        <taxon>Bacteria</taxon>
        <taxon>Pseudomonadati</taxon>
        <taxon>Bacteroidota</taxon>
        <taxon>Bacteroidia</taxon>
        <taxon>Marinilabiliales</taxon>
        <taxon>Prolixibacteraceae</taxon>
        <taxon>Maribellus</taxon>
    </lineage>
</organism>
<reference evidence="5 6" key="1">
    <citation type="submission" date="2018-08" db="EMBL/GenBank/DDBJ databases">
        <title>Pallidiluteibacterium maritimus gen. nov., sp. nov., isolated from coastal sediment.</title>
        <authorList>
            <person name="Zhou L.Y."/>
        </authorList>
    </citation>
    <scope>NUCLEOTIDE SEQUENCE [LARGE SCALE GENOMIC DNA]</scope>
    <source>
        <strain evidence="5 6">XSD2</strain>
    </source>
</reference>
<protein>
    <recommendedName>
        <fullName evidence="4">Carbohydrate kinase PfkB domain-containing protein</fullName>
    </recommendedName>
</protein>
<dbReference type="Pfam" id="PF00294">
    <property type="entry name" value="PfkB"/>
    <property type="match status" value="1"/>
</dbReference>
<evidence type="ECO:0000256" key="3">
    <source>
        <dbReference type="ARBA" id="ARBA00022777"/>
    </source>
</evidence>
<evidence type="ECO:0000259" key="4">
    <source>
        <dbReference type="Pfam" id="PF00294"/>
    </source>
</evidence>
<evidence type="ECO:0000256" key="1">
    <source>
        <dbReference type="ARBA" id="ARBA00010688"/>
    </source>
</evidence>
<feature type="domain" description="Carbohydrate kinase PfkB" evidence="4">
    <location>
        <begin position="22"/>
        <end position="285"/>
    </location>
</feature>
<dbReference type="Proteomes" id="UP000265926">
    <property type="component" value="Unassembled WGS sequence"/>
</dbReference>
<dbReference type="Gene3D" id="3.40.1190.20">
    <property type="match status" value="1"/>
</dbReference>
<evidence type="ECO:0000313" key="6">
    <source>
        <dbReference type="Proteomes" id="UP000265926"/>
    </source>
</evidence>
<name>A0A399SVS7_9BACT</name>
<comment type="caution">
    <text evidence="5">The sequence shown here is derived from an EMBL/GenBank/DDBJ whole genome shotgun (WGS) entry which is preliminary data.</text>
</comment>
<dbReference type="PANTHER" id="PTHR43085:SF57">
    <property type="entry name" value="CARBOHYDRATE KINASE PFKB DOMAIN-CONTAINING PROTEIN"/>
    <property type="match status" value="1"/>
</dbReference>
<dbReference type="EMBL" id="QWGR01000017">
    <property type="protein sequence ID" value="RIJ46047.1"/>
    <property type="molecule type" value="Genomic_DNA"/>
</dbReference>
<evidence type="ECO:0000313" key="5">
    <source>
        <dbReference type="EMBL" id="RIJ46047.1"/>
    </source>
</evidence>
<dbReference type="OrthoDB" id="9813569at2"/>
<gene>
    <name evidence="5" type="ORF">D1614_20175</name>
</gene>
<sequence length="302" mass="34131">MAKRIVAFGEIVWDLLPHDRVLGGTPLNLVFRCNSFGEEGHLLSRVGDDELGEAALDKLVELKISDKNVQVDSEFPTGVVRVTFDKNGESRYEVKEDVAFDHIEFTAEALILARQADCLFFGLLPQRYGLSKNTIRELIKEAPDSLRFFDLKLFEHFFNVEVVERLLNCAHIVRIKEKEMEFLAGKLKMNYTGLDDFAEQLSVKYKIDLVIITRGNNGISAFHTKKGRFYDPGYVVEMEDNIGSGMAFSAGFLHYYLNGKSMEESIHFGNAAGALNTTKRGATEFFDKNEVLEFMKATSQQA</sequence>
<dbReference type="GO" id="GO:0016301">
    <property type="term" value="F:kinase activity"/>
    <property type="evidence" value="ECO:0007669"/>
    <property type="project" value="UniProtKB-KW"/>
</dbReference>
<accession>A0A399SVS7</accession>
<dbReference type="AlphaFoldDB" id="A0A399SVS7"/>
<keyword evidence="3" id="KW-0418">Kinase</keyword>
<keyword evidence="6" id="KW-1185">Reference proteome</keyword>
<dbReference type="InterPro" id="IPR050306">
    <property type="entry name" value="PfkB_Carbo_kinase"/>
</dbReference>
<dbReference type="InterPro" id="IPR029056">
    <property type="entry name" value="Ribokinase-like"/>
</dbReference>
<comment type="similarity">
    <text evidence="1">Belongs to the carbohydrate kinase PfkB family.</text>
</comment>
<dbReference type="RefSeq" id="WP_119439798.1">
    <property type="nucleotide sequence ID" value="NZ_QWGR01000017.1"/>
</dbReference>
<dbReference type="SUPFAM" id="SSF53613">
    <property type="entry name" value="Ribokinase-like"/>
    <property type="match status" value="1"/>
</dbReference>